<accession>Q9K6L7</accession>
<evidence type="ECO:0000313" key="3">
    <source>
        <dbReference type="EMBL" id="BAB07431.1"/>
    </source>
</evidence>
<dbReference type="Pfam" id="PF00534">
    <property type="entry name" value="Glycos_transf_1"/>
    <property type="match status" value="1"/>
</dbReference>
<dbReference type="PANTHER" id="PTHR45947">
    <property type="entry name" value="SULFOQUINOVOSYL TRANSFERASE SQD2"/>
    <property type="match status" value="1"/>
</dbReference>
<dbReference type="InterPro" id="IPR050194">
    <property type="entry name" value="Glycosyltransferase_grp1"/>
</dbReference>
<evidence type="ECO:0000259" key="2">
    <source>
        <dbReference type="Pfam" id="PF13439"/>
    </source>
</evidence>
<gene>
    <name evidence="3" type="ordered locus">BH3712</name>
</gene>
<dbReference type="Pfam" id="PF13439">
    <property type="entry name" value="Glyco_transf_4"/>
    <property type="match status" value="1"/>
</dbReference>
<dbReference type="HOGENOM" id="CLU_009583_2_2_9"/>
<proteinExistence type="predicted"/>
<dbReference type="eggNOG" id="COG0438">
    <property type="taxonomic scope" value="Bacteria"/>
</dbReference>
<sequence>MGSKRNIAIICYKYPPEYSGYGKQLKSVISKMNNDHLNYKLTILTAFKSSKTEANTFLDIVPLGTDFTQKKSIVFYVFCLRVLLWLILNRKKYSIIHCIKAGPEAVVANIVSKLLDKRLIVKVAQDELSDREVKEATSLKKVSRISRQILLRTVDNFIAISEEIDHNLQKRVSKKSKIIKIPNGVDDKRFAPVDCTTKRAIRRNLELPVERVLILFAGAINKRKGIVDLLDAVQKVKTKNHYSLVICGPILEDINFEERVQEINKTNKKIKIIYKGVVTDIEKYMAASDIFVLPSYSEGLPNVLLEAGSTGLALITTDIGGSRDIVIDGRNGFVIPTNSSDLLAKKMELLIDNEDIRERMGDETRSVIENNFSLEFVAKEYEYLYSKLFCENKKK</sequence>
<dbReference type="AlphaFoldDB" id="Q9K6L7"/>
<dbReference type="SUPFAM" id="SSF53756">
    <property type="entry name" value="UDP-Glycosyltransferase/glycogen phosphorylase"/>
    <property type="match status" value="1"/>
</dbReference>
<evidence type="ECO:0000313" key="4">
    <source>
        <dbReference type="Proteomes" id="UP000001258"/>
    </source>
</evidence>
<dbReference type="OrthoDB" id="9806653at2"/>
<dbReference type="RefSeq" id="WP_010899837.1">
    <property type="nucleotide sequence ID" value="NC_002570.2"/>
</dbReference>
<dbReference type="Proteomes" id="UP000001258">
    <property type="component" value="Chromosome"/>
</dbReference>
<dbReference type="InterPro" id="IPR028098">
    <property type="entry name" value="Glyco_trans_4-like_N"/>
</dbReference>
<dbReference type="Gene3D" id="3.40.50.2000">
    <property type="entry name" value="Glycogen Phosphorylase B"/>
    <property type="match status" value="2"/>
</dbReference>
<feature type="domain" description="Glycosyl transferase family 1" evidence="1">
    <location>
        <begin position="198"/>
        <end position="365"/>
    </location>
</feature>
<dbReference type="STRING" id="272558.gene:10729625"/>
<dbReference type="EMBL" id="BA000004">
    <property type="protein sequence ID" value="BAB07431.1"/>
    <property type="molecule type" value="Genomic_DNA"/>
</dbReference>
<evidence type="ECO:0000259" key="1">
    <source>
        <dbReference type="Pfam" id="PF00534"/>
    </source>
</evidence>
<dbReference type="CDD" id="cd03801">
    <property type="entry name" value="GT4_PimA-like"/>
    <property type="match status" value="1"/>
</dbReference>
<reference evidence="3 4" key="1">
    <citation type="journal article" date="2000" name="Nucleic Acids Res.">
        <title>Complete genome sequence of the alkaliphilic bacterium Bacillus halodurans and genomic sequence comparison with Bacillus subtilis.</title>
        <authorList>
            <person name="Takami H."/>
            <person name="Nakasone K."/>
            <person name="Takaki Y."/>
            <person name="Maeno G."/>
            <person name="Sasaki R."/>
            <person name="Masui N."/>
            <person name="Fuji F."/>
            <person name="Hirama C."/>
            <person name="Nakamura Y."/>
            <person name="Ogasawara N."/>
            <person name="Kuhara S."/>
            <person name="Horikoshi K."/>
        </authorList>
    </citation>
    <scope>NUCLEOTIDE SEQUENCE [LARGE SCALE GENOMIC DNA]</scope>
    <source>
        <strain evidence="4">ATCC BAA-125 / DSM 18197 / FERM 7344 / JCM 9153 / C-125</strain>
    </source>
</reference>
<dbReference type="InterPro" id="IPR001296">
    <property type="entry name" value="Glyco_trans_1"/>
</dbReference>
<dbReference type="CAZy" id="GT4">
    <property type="family name" value="Glycosyltransferase Family 4"/>
</dbReference>
<dbReference type="GO" id="GO:0016757">
    <property type="term" value="F:glycosyltransferase activity"/>
    <property type="evidence" value="ECO:0007669"/>
    <property type="project" value="InterPro"/>
</dbReference>
<dbReference type="KEGG" id="bha:BH3712"/>
<feature type="domain" description="Glycosyltransferase subfamily 4-like N-terminal" evidence="2">
    <location>
        <begin position="39"/>
        <end position="189"/>
    </location>
</feature>
<protein>
    <submittedName>
        <fullName evidence="3">BH3712 protein</fullName>
    </submittedName>
</protein>
<dbReference type="PIR" id="H84113">
    <property type="entry name" value="H84113"/>
</dbReference>
<name>Q9K6L7_HALH5</name>
<organism evidence="3 4">
    <name type="scientific">Halalkalibacterium halodurans (strain ATCC BAA-125 / DSM 18197 / FERM 7344 / JCM 9153 / C-125)</name>
    <name type="common">Bacillus halodurans</name>
    <dbReference type="NCBI Taxonomy" id="272558"/>
    <lineage>
        <taxon>Bacteria</taxon>
        <taxon>Bacillati</taxon>
        <taxon>Bacillota</taxon>
        <taxon>Bacilli</taxon>
        <taxon>Bacillales</taxon>
        <taxon>Bacillaceae</taxon>
        <taxon>Halalkalibacterium (ex Joshi et al. 2022)</taxon>
    </lineage>
</organism>
<keyword evidence="4" id="KW-1185">Reference proteome</keyword>
<dbReference type="PANTHER" id="PTHR45947:SF3">
    <property type="entry name" value="SULFOQUINOVOSYL TRANSFERASE SQD2"/>
    <property type="match status" value="1"/>
</dbReference>